<dbReference type="OrthoDB" id="9805159at2"/>
<evidence type="ECO:0000313" key="7">
    <source>
        <dbReference type="Proteomes" id="UP000238949"/>
    </source>
</evidence>
<evidence type="ECO:0000256" key="3">
    <source>
        <dbReference type="ARBA" id="ARBA00022729"/>
    </source>
</evidence>
<dbReference type="GO" id="GO:0046872">
    <property type="term" value="F:metal ion binding"/>
    <property type="evidence" value="ECO:0007669"/>
    <property type="project" value="UniProtKB-KW"/>
</dbReference>
<dbReference type="GO" id="GO:0016740">
    <property type="term" value="F:transferase activity"/>
    <property type="evidence" value="ECO:0007669"/>
    <property type="project" value="UniProtKB-KW"/>
</dbReference>
<dbReference type="SUPFAM" id="SSF51445">
    <property type="entry name" value="(Trans)glycosidases"/>
    <property type="match status" value="1"/>
</dbReference>
<keyword evidence="2" id="KW-0479">Metal-binding</keyword>
<dbReference type="SUPFAM" id="SSF51011">
    <property type="entry name" value="Glycosyl hydrolase domain"/>
    <property type="match status" value="1"/>
</dbReference>
<dbReference type="Pfam" id="PF00128">
    <property type="entry name" value="Alpha-amylase"/>
    <property type="match status" value="2"/>
</dbReference>
<accession>A0A2S9VCC2</accession>
<dbReference type="PANTHER" id="PTHR10357">
    <property type="entry name" value="ALPHA-AMYLASE FAMILY MEMBER"/>
    <property type="match status" value="1"/>
</dbReference>
<dbReference type="PANTHER" id="PTHR10357:SF215">
    <property type="entry name" value="ALPHA-AMYLASE 1"/>
    <property type="match status" value="1"/>
</dbReference>
<evidence type="ECO:0000313" key="6">
    <source>
        <dbReference type="EMBL" id="PRO74109.1"/>
    </source>
</evidence>
<dbReference type="EMBL" id="PVNP01000065">
    <property type="protein sequence ID" value="PRO74109.1"/>
    <property type="molecule type" value="Genomic_DNA"/>
</dbReference>
<comment type="cofactor">
    <cofactor evidence="1">
        <name>Ca(2+)</name>
        <dbReference type="ChEBI" id="CHEBI:29108"/>
    </cofactor>
</comment>
<protein>
    <submittedName>
        <fullName evidence="6">Cyclomaltodextrin glucanotransferase</fullName>
    </submittedName>
</protein>
<name>A0A2S9VCC2_9ALTE</name>
<dbReference type="InterPro" id="IPR017853">
    <property type="entry name" value="GH"/>
</dbReference>
<keyword evidence="7" id="KW-1185">Reference proteome</keyword>
<dbReference type="RefSeq" id="WP_105934109.1">
    <property type="nucleotide sequence ID" value="NZ_PVNP01000065.1"/>
</dbReference>
<feature type="domain" description="Glycosyl hydrolase family 13 catalytic" evidence="5">
    <location>
        <begin position="47"/>
        <end position="448"/>
    </location>
</feature>
<dbReference type="Proteomes" id="UP000238949">
    <property type="component" value="Unassembled WGS sequence"/>
</dbReference>
<comment type="caution">
    <text evidence="6">The sequence shown here is derived from an EMBL/GenBank/DDBJ whole genome shotgun (WGS) entry which is preliminary data.</text>
</comment>
<gene>
    <name evidence="6" type="ORF">C6Y40_07885</name>
</gene>
<sequence length="558" mass="62238">MALMKLTIPAASVLLALSLTGCSTTEQGVQEEIYGTKEPFAAQAIYFVLTDRFVDGDPTNNHEQQGGENPTWELRLNGPDGKFANVGYMGGDLQGVLDNADYIADMGFTAVWLSPVLDNPDEAFTGDEQITYGGQFKDGGKTGYHGYWATNFYKPDEHLVSDSLSYADFTGAMRKKGFKTVFDIVANHGTPSWTMPVDQPGYGELYNADGELVADHMNLAPEALSPQTEPLHAFFHPYPDLVKLSNLNEHNPAVQDYLINSYLYWIEQGADAFRIDTIRHVSHSFWWTMAERIRAEHPGFYMFGESFQYDANFIAQHTQPKNGGIAVLDFPLQKAMVNVFENADSSFAALAEHLYLTHGPYHNPYELTTFYDNHDMARMNASDEGFIDAHNWLFTARGIPVVYQGSEFAFMRGTAEHAGNRNFIGQALLNEQRENPIRQALKAIAEVRKTTPALQRGLQYNLAMESDLAMFYRVLVENGKTQIALVMLNKGDTQVAMTADKFVEAGVWQEQLTGKVAETLNGTLISTVPAHSARVYVRNQPISNPAFTQALLNQMARQ</sequence>
<reference evidence="7" key="1">
    <citation type="journal article" date="2020" name="Int. J. Syst. Evol. Microbiol.">
        <title>Alteromonas alba sp. nov., a marine bacterium isolated from the seawater of the West Pacific Ocean.</title>
        <authorList>
            <person name="Sun C."/>
            <person name="Wu Y.-H."/>
            <person name="Xamxidin M."/>
            <person name="Cheng H."/>
            <person name="Xu X.-W."/>
        </authorList>
    </citation>
    <scope>NUCLEOTIDE SEQUENCE [LARGE SCALE GENOMIC DNA]</scope>
    <source>
        <strain evidence="7">190</strain>
    </source>
</reference>
<evidence type="ECO:0000256" key="1">
    <source>
        <dbReference type="ARBA" id="ARBA00001913"/>
    </source>
</evidence>
<dbReference type="PROSITE" id="PS51257">
    <property type="entry name" value="PROKAR_LIPOPROTEIN"/>
    <property type="match status" value="1"/>
</dbReference>
<dbReference type="AlphaFoldDB" id="A0A2S9VCC2"/>
<feature type="signal peptide" evidence="4">
    <location>
        <begin position="1"/>
        <end position="21"/>
    </location>
</feature>
<dbReference type="InterPro" id="IPR006047">
    <property type="entry name" value="GH13_cat_dom"/>
</dbReference>
<evidence type="ECO:0000256" key="4">
    <source>
        <dbReference type="SAM" id="SignalP"/>
    </source>
</evidence>
<organism evidence="6 7">
    <name type="scientific">Alteromonas alba</name>
    <dbReference type="NCBI Taxonomy" id="2079529"/>
    <lineage>
        <taxon>Bacteria</taxon>
        <taxon>Pseudomonadati</taxon>
        <taxon>Pseudomonadota</taxon>
        <taxon>Gammaproteobacteria</taxon>
        <taxon>Alteromonadales</taxon>
        <taxon>Alteromonadaceae</taxon>
        <taxon>Alteromonas/Salinimonas group</taxon>
        <taxon>Alteromonas</taxon>
    </lineage>
</organism>
<keyword evidence="6" id="KW-0808">Transferase</keyword>
<dbReference type="SMART" id="SM00642">
    <property type="entry name" value="Aamy"/>
    <property type="match status" value="1"/>
</dbReference>
<dbReference type="GO" id="GO:0005975">
    <property type="term" value="P:carbohydrate metabolic process"/>
    <property type="evidence" value="ECO:0007669"/>
    <property type="project" value="InterPro"/>
</dbReference>
<dbReference type="Gene3D" id="3.20.20.80">
    <property type="entry name" value="Glycosidases"/>
    <property type="match status" value="1"/>
</dbReference>
<feature type="chain" id="PRO_5015777365" evidence="4">
    <location>
        <begin position="22"/>
        <end position="558"/>
    </location>
</feature>
<proteinExistence type="predicted"/>
<evidence type="ECO:0000259" key="5">
    <source>
        <dbReference type="SMART" id="SM00642"/>
    </source>
</evidence>
<evidence type="ECO:0000256" key="2">
    <source>
        <dbReference type="ARBA" id="ARBA00022723"/>
    </source>
</evidence>
<dbReference type="CDD" id="cd11339">
    <property type="entry name" value="AmyAc_bac_CMD_like_2"/>
    <property type="match status" value="1"/>
</dbReference>
<keyword evidence="3 4" id="KW-0732">Signal</keyword>